<protein>
    <submittedName>
        <fullName evidence="2">Uncharacterized protein</fullName>
    </submittedName>
</protein>
<feature type="compositionally biased region" description="Basic and acidic residues" evidence="1">
    <location>
        <begin position="144"/>
        <end position="158"/>
    </location>
</feature>
<reference evidence="2" key="1">
    <citation type="submission" date="2021-03" db="EMBL/GenBank/DDBJ databases">
        <title>Draft genome sequence of rust myrtle Austropuccinia psidii MF-1, a brazilian biotype.</title>
        <authorList>
            <person name="Quecine M.C."/>
            <person name="Pachon D.M.R."/>
            <person name="Bonatelli M.L."/>
            <person name="Correr F.H."/>
            <person name="Franceschini L.M."/>
            <person name="Leite T.F."/>
            <person name="Margarido G.R.A."/>
            <person name="Almeida C.A."/>
            <person name="Ferrarezi J.A."/>
            <person name="Labate C.A."/>
        </authorList>
    </citation>
    <scope>NUCLEOTIDE SEQUENCE</scope>
    <source>
        <strain evidence="2">MF-1</strain>
    </source>
</reference>
<proteinExistence type="predicted"/>
<accession>A0A9Q3FDA6</accession>
<name>A0A9Q3FDA6_9BASI</name>
<feature type="compositionally biased region" description="Polar residues" evidence="1">
    <location>
        <begin position="93"/>
        <end position="106"/>
    </location>
</feature>
<evidence type="ECO:0000313" key="3">
    <source>
        <dbReference type="Proteomes" id="UP000765509"/>
    </source>
</evidence>
<dbReference type="AlphaFoldDB" id="A0A9Q3FDA6"/>
<evidence type="ECO:0000256" key="1">
    <source>
        <dbReference type="SAM" id="MobiDB-lite"/>
    </source>
</evidence>
<gene>
    <name evidence="2" type="ORF">O181_074681</name>
</gene>
<feature type="region of interest" description="Disordered" evidence="1">
    <location>
        <begin position="93"/>
        <end position="118"/>
    </location>
</feature>
<organism evidence="2 3">
    <name type="scientific">Austropuccinia psidii MF-1</name>
    <dbReference type="NCBI Taxonomy" id="1389203"/>
    <lineage>
        <taxon>Eukaryota</taxon>
        <taxon>Fungi</taxon>
        <taxon>Dikarya</taxon>
        <taxon>Basidiomycota</taxon>
        <taxon>Pucciniomycotina</taxon>
        <taxon>Pucciniomycetes</taxon>
        <taxon>Pucciniales</taxon>
        <taxon>Sphaerophragmiaceae</taxon>
        <taxon>Austropuccinia</taxon>
    </lineage>
</organism>
<comment type="caution">
    <text evidence="2">The sequence shown here is derived from an EMBL/GenBank/DDBJ whole genome shotgun (WGS) entry which is preliminary data.</text>
</comment>
<evidence type="ECO:0000313" key="2">
    <source>
        <dbReference type="EMBL" id="MBW0534966.1"/>
    </source>
</evidence>
<dbReference type="Proteomes" id="UP000765509">
    <property type="component" value="Unassembled WGS sequence"/>
</dbReference>
<sequence length="169" mass="19494">MTTRRGPQYSIQSDEGRLRSRNDTTNGKRKDKILNGKEYTKGSAISQREVPEIPFICDPEFELSIIHSKKDKLHSHGSDRNVHYSVKTVFHNLQRQRLENSATNSPRSDEVLPHPQKFPKGGANIKILQWMESTIIQTSNQKKNYWDNKKREGRKEEAPVASTIKPQAR</sequence>
<feature type="region of interest" description="Disordered" evidence="1">
    <location>
        <begin position="139"/>
        <end position="169"/>
    </location>
</feature>
<feature type="region of interest" description="Disordered" evidence="1">
    <location>
        <begin position="1"/>
        <end position="35"/>
    </location>
</feature>
<keyword evidence="3" id="KW-1185">Reference proteome</keyword>
<feature type="compositionally biased region" description="Basic and acidic residues" evidence="1">
    <location>
        <begin position="14"/>
        <end position="35"/>
    </location>
</feature>
<feature type="compositionally biased region" description="Polar residues" evidence="1">
    <location>
        <begin position="1"/>
        <end position="13"/>
    </location>
</feature>
<dbReference type="EMBL" id="AVOT02039849">
    <property type="protein sequence ID" value="MBW0534966.1"/>
    <property type="molecule type" value="Genomic_DNA"/>
</dbReference>